<evidence type="ECO:0000259" key="3">
    <source>
        <dbReference type="Pfam" id="PF04504"/>
    </source>
</evidence>
<dbReference type="PANTHER" id="PTHR31662">
    <property type="entry name" value="BNAANNG10740D PROTEIN-RELATED"/>
    <property type="match status" value="1"/>
</dbReference>
<dbReference type="AlphaFoldDB" id="A0A9D5BYT5"/>
<dbReference type="EMBL" id="JAGGNH010000009">
    <property type="protein sequence ID" value="KAJ0963223.1"/>
    <property type="molecule type" value="Genomic_DNA"/>
</dbReference>
<evidence type="ECO:0000313" key="4">
    <source>
        <dbReference type="EMBL" id="KAJ0963223.1"/>
    </source>
</evidence>
<feature type="region of interest" description="Disordered" evidence="2">
    <location>
        <begin position="1"/>
        <end position="144"/>
    </location>
</feature>
<comment type="similarity">
    <text evidence="1">Belongs to the GeBP family.</text>
</comment>
<protein>
    <recommendedName>
        <fullName evidence="3">Glabrous enhancer-binding protein-like DBD domain-containing protein</fullName>
    </recommendedName>
</protein>
<feature type="compositionally biased region" description="Low complexity" evidence="2">
    <location>
        <begin position="114"/>
        <end position="132"/>
    </location>
</feature>
<dbReference type="GO" id="GO:0006355">
    <property type="term" value="P:regulation of DNA-templated transcription"/>
    <property type="evidence" value="ECO:0007669"/>
    <property type="project" value="InterPro"/>
</dbReference>
<organism evidence="4 5">
    <name type="scientific">Dioscorea zingiberensis</name>
    <dbReference type="NCBI Taxonomy" id="325984"/>
    <lineage>
        <taxon>Eukaryota</taxon>
        <taxon>Viridiplantae</taxon>
        <taxon>Streptophyta</taxon>
        <taxon>Embryophyta</taxon>
        <taxon>Tracheophyta</taxon>
        <taxon>Spermatophyta</taxon>
        <taxon>Magnoliopsida</taxon>
        <taxon>Liliopsida</taxon>
        <taxon>Dioscoreales</taxon>
        <taxon>Dioscoreaceae</taxon>
        <taxon>Dioscorea</taxon>
    </lineage>
</organism>
<accession>A0A9D5BYT5</accession>
<feature type="compositionally biased region" description="Basic and acidic residues" evidence="2">
    <location>
        <begin position="51"/>
        <end position="67"/>
    </location>
</feature>
<feature type="region of interest" description="Disordered" evidence="2">
    <location>
        <begin position="256"/>
        <end position="291"/>
    </location>
</feature>
<evidence type="ECO:0000256" key="1">
    <source>
        <dbReference type="ARBA" id="ARBA00010820"/>
    </source>
</evidence>
<evidence type="ECO:0000256" key="2">
    <source>
        <dbReference type="SAM" id="MobiDB-lite"/>
    </source>
</evidence>
<dbReference type="InterPro" id="IPR007592">
    <property type="entry name" value="GEBP"/>
</dbReference>
<comment type="caution">
    <text evidence="4">The sequence shown here is derived from an EMBL/GenBank/DDBJ whole genome shotgun (WGS) entry which is preliminary data.</text>
</comment>
<dbReference type="PANTHER" id="PTHR31662:SF33">
    <property type="entry name" value="DNA-BINDING STOREKEEPER PROTEIN TRANSCRIPTIONAL REGULATOR-LIKE PROTEIN"/>
    <property type="match status" value="1"/>
</dbReference>
<dbReference type="Pfam" id="PF04504">
    <property type="entry name" value="GeBP-like_DBD"/>
    <property type="match status" value="1"/>
</dbReference>
<dbReference type="Proteomes" id="UP001085076">
    <property type="component" value="Miscellaneous, Linkage group lg09"/>
</dbReference>
<proteinExistence type="inferred from homology"/>
<name>A0A9D5BYT5_9LILI</name>
<feature type="domain" description="Glabrous enhancer-binding protein-like DBD" evidence="3">
    <location>
        <begin position="149"/>
        <end position="245"/>
    </location>
</feature>
<dbReference type="OrthoDB" id="661680at2759"/>
<dbReference type="GO" id="GO:0005634">
    <property type="term" value="C:nucleus"/>
    <property type="evidence" value="ECO:0007669"/>
    <property type="project" value="TreeGrafter"/>
</dbReference>
<gene>
    <name evidence="4" type="ORF">J5N97_028345</name>
</gene>
<feature type="compositionally biased region" description="Basic and acidic residues" evidence="2">
    <location>
        <begin position="267"/>
        <end position="278"/>
    </location>
</feature>
<evidence type="ECO:0000313" key="5">
    <source>
        <dbReference type="Proteomes" id="UP001085076"/>
    </source>
</evidence>
<reference evidence="4" key="1">
    <citation type="submission" date="2021-03" db="EMBL/GenBank/DDBJ databases">
        <authorList>
            <person name="Li Z."/>
            <person name="Yang C."/>
        </authorList>
    </citation>
    <scope>NUCLEOTIDE SEQUENCE</scope>
    <source>
        <strain evidence="4">Dzin_1.0</strain>
        <tissue evidence="4">Leaf</tissue>
    </source>
</reference>
<feature type="compositionally biased region" description="Pro residues" evidence="2">
    <location>
        <begin position="1"/>
        <end position="15"/>
    </location>
</feature>
<reference evidence="4" key="2">
    <citation type="journal article" date="2022" name="Hortic Res">
        <title>The genome of Dioscorea zingiberensis sheds light on the biosynthesis, origin and evolution of the medicinally important diosgenin saponins.</title>
        <authorList>
            <person name="Li Y."/>
            <person name="Tan C."/>
            <person name="Li Z."/>
            <person name="Guo J."/>
            <person name="Li S."/>
            <person name="Chen X."/>
            <person name="Wang C."/>
            <person name="Dai X."/>
            <person name="Yang H."/>
            <person name="Song W."/>
            <person name="Hou L."/>
            <person name="Xu J."/>
            <person name="Tong Z."/>
            <person name="Xu A."/>
            <person name="Yuan X."/>
            <person name="Wang W."/>
            <person name="Yang Q."/>
            <person name="Chen L."/>
            <person name="Sun Z."/>
            <person name="Wang K."/>
            <person name="Pan B."/>
            <person name="Chen J."/>
            <person name="Bao Y."/>
            <person name="Liu F."/>
            <person name="Qi X."/>
            <person name="Gang D.R."/>
            <person name="Wen J."/>
            <person name="Li J."/>
        </authorList>
    </citation>
    <scope>NUCLEOTIDE SEQUENCE</scope>
    <source>
        <strain evidence="4">Dzin_1.0</strain>
    </source>
</reference>
<sequence>MAPKRPPSKAPPKPPSSSSSSSDDEESEREPPPPTKNPTQSSMEDEEETSPEEKDSAPPKKQPDDSHSSSGEESDSDAEPPDKPVPSQRPSRGPDPSIKPINSKPMGETPNSNKSPTSATPKSSKSGKKPLTAPDSSEPDSGIAKRKLFERFWSVDDEIKILEGILEYHRNKGSDPASVVTSNALHSFMKSFLGSEFGKHQLGDKIQRLKSSYRRNASRAKDNGDPNFSKLHEKTKYELSKKIWGAKKASIYEANDGDVEDNNDGNGGKHEAEKRKDSVSSVKSRKRKSKLVNGILDSANNHPNKEVDDGCSYEFIREAFGQMNGDVFKGLFVDNGLKLADPKKAKKLDEEFRKLSMVEMKLKVQGMDIVKEVTNLLMEVFEKSG</sequence>
<dbReference type="InterPro" id="IPR053932">
    <property type="entry name" value="GeBP-like_DBD"/>
</dbReference>
<keyword evidence="5" id="KW-1185">Reference proteome</keyword>